<dbReference type="EMBL" id="FP929134">
    <property type="protein sequence ID" value="CBX98684.1"/>
    <property type="molecule type" value="Genomic_DNA"/>
</dbReference>
<keyword evidence="1" id="KW-0732">Signal</keyword>
<dbReference type="Proteomes" id="UP000002668">
    <property type="component" value="Genome"/>
</dbReference>
<proteinExistence type="predicted"/>
<feature type="chain" id="PRO_5003193372" evidence="1">
    <location>
        <begin position="23"/>
        <end position="70"/>
    </location>
</feature>
<protein>
    <submittedName>
        <fullName evidence="2">Predicted protein</fullName>
    </submittedName>
</protein>
<dbReference type="AlphaFoldDB" id="E5A4Y6"/>
<sequence>MSWLHSLLPKILLPTFNYLATSSPWLCQSSIIHSTNAAPSPSKYSPGSWIPSQVPPFLLETLLPLVQHPL</sequence>
<evidence type="ECO:0000313" key="3">
    <source>
        <dbReference type="Proteomes" id="UP000002668"/>
    </source>
</evidence>
<accession>E5A4Y6</accession>
<dbReference type="HOGENOM" id="CLU_2758251_0_0_1"/>
<feature type="signal peptide" evidence="1">
    <location>
        <begin position="1"/>
        <end position="22"/>
    </location>
</feature>
<name>E5A4Y6_LEPMJ</name>
<reference evidence="3" key="1">
    <citation type="journal article" date="2011" name="Nat. Commun.">
        <title>Effector diversification within compartments of the Leptosphaeria maculans genome affected by Repeat-Induced Point mutations.</title>
        <authorList>
            <person name="Rouxel T."/>
            <person name="Grandaubert J."/>
            <person name="Hane J.K."/>
            <person name="Hoede C."/>
            <person name="van de Wouw A.P."/>
            <person name="Couloux A."/>
            <person name="Dominguez V."/>
            <person name="Anthouard V."/>
            <person name="Bally P."/>
            <person name="Bourras S."/>
            <person name="Cozijnsen A.J."/>
            <person name="Ciuffetti L.M."/>
            <person name="Degrave A."/>
            <person name="Dilmaghani A."/>
            <person name="Duret L."/>
            <person name="Fudal I."/>
            <person name="Goodwin S.B."/>
            <person name="Gout L."/>
            <person name="Glaser N."/>
            <person name="Linglin J."/>
            <person name="Kema G.H.J."/>
            <person name="Lapalu N."/>
            <person name="Lawrence C.B."/>
            <person name="May K."/>
            <person name="Meyer M."/>
            <person name="Ollivier B."/>
            <person name="Poulain J."/>
            <person name="Schoch C.L."/>
            <person name="Simon A."/>
            <person name="Spatafora J.W."/>
            <person name="Stachowiak A."/>
            <person name="Turgeon B.G."/>
            <person name="Tyler B.M."/>
            <person name="Vincent D."/>
            <person name="Weissenbach J."/>
            <person name="Amselem J."/>
            <person name="Quesneville H."/>
            <person name="Oliver R.P."/>
            <person name="Wincker P."/>
            <person name="Balesdent M.-H."/>
            <person name="Howlett B.J."/>
        </authorList>
    </citation>
    <scope>NUCLEOTIDE SEQUENCE [LARGE SCALE GENOMIC DNA]</scope>
    <source>
        <strain evidence="3">JN3 / isolate v23.1.3 / race Av1-4-5-6-7-8</strain>
    </source>
</reference>
<evidence type="ECO:0000256" key="1">
    <source>
        <dbReference type="SAM" id="SignalP"/>
    </source>
</evidence>
<evidence type="ECO:0000313" key="2">
    <source>
        <dbReference type="EMBL" id="CBX98684.1"/>
    </source>
</evidence>
<keyword evidence="3" id="KW-1185">Reference proteome</keyword>
<organism evidence="3">
    <name type="scientific">Leptosphaeria maculans (strain JN3 / isolate v23.1.3 / race Av1-4-5-6-7-8)</name>
    <name type="common">Blackleg fungus</name>
    <name type="synonym">Phoma lingam</name>
    <dbReference type="NCBI Taxonomy" id="985895"/>
    <lineage>
        <taxon>Eukaryota</taxon>
        <taxon>Fungi</taxon>
        <taxon>Dikarya</taxon>
        <taxon>Ascomycota</taxon>
        <taxon>Pezizomycotina</taxon>
        <taxon>Dothideomycetes</taxon>
        <taxon>Pleosporomycetidae</taxon>
        <taxon>Pleosporales</taxon>
        <taxon>Pleosporineae</taxon>
        <taxon>Leptosphaeriaceae</taxon>
        <taxon>Plenodomus</taxon>
        <taxon>Plenodomus lingam/Leptosphaeria maculans species complex</taxon>
    </lineage>
</organism>
<dbReference type="VEuPathDB" id="FungiDB:LEMA_uP079230.1"/>
<dbReference type="InParanoid" id="E5A4Y6"/>
<gene>
    <name evidence="2" type="ORF">LEMA_uP079230.1</name>
</gene>